<protein>
    <submittedName>
        <fullName evidence="2">Uncharacterized protein</fullName>
    </submittedName>
</protein>
<dbReference type="PANTHER" id="PTHR33592:SF10">
    <property type="entry name" value="TRANSMEMBRANE PROTEIN"/>
    <property type="match status" value="1"/>
</dbReference>
<keyword evidence="1" id="KW-0732">Signal</keyword>
<dbReference type="PANTHER" id="PTHR33592">
    <property type="entry name" value="TRANSMEMBRANE PROTEIN"/>
    <property type="match status" value="1"/>
</dbReference>
<evidence type="ECO:0000256" key="1">
    <source>
        <dbReference type="SAM" id="SignalP"/>
    </source>
</evidence>
<dbReference type="OrthoDB" id="976687at2759"/>
<evidence type="ECO:0000313" key="2">
    <source>
        <dbReference type="EMBL" id="CAA3016336.1"/>
    </source>
</evidence>
<sequence>MAFLRTAVFLIFSILSVSMFIQEGNATRPLGMAQWTSPLLASLPRGGVPSSGGSKCTYIPGGGSKGPCPLNEKHFAGGAAHARSASHTVIDIVSASVEIDETSNKDSTS</sequence>
<reference evidence="2 3" key="1">
    <citation type="submission" date="2019-12" db="EMBL/GenBank/DDBJ databases">
        <authorList>
            <person name="Alioto T."/>
            <person name="Alioto T."/>
            <person name="Gomez Garrido J."/>
        </authorList>
    </citation>
    <scope>NUCLEOTIDE SEQUENCE [LARGE SCALE GENOMIC DNA]</scope>
</reference>
<evidence type="ECO:0000313" key="3">
    <source>
        <dbReference type="Proteomes" id="UP000594638"/>
    </source>
</evidence>
<dbReference type="EMBL" id="CACTIH010007608">
    <property type="protein sequence ID" value="CAA3016336.1"/>
    <property type="molecule type" value="Genomic_DNA"/>
</dbReference>
<comment type="caution">
    <text evidence="2">The sequence shown here is derived from an EMBL/GenBank/DDBJ whole genome shotgun (WGS) entry which is preliminary data.</text>
</comment>
<keyword evidence="3" id="KW-1185">Reference proteome</keyword>
<organism evidence="2 3">
    <name type="scientific">Olea europaea subsp. europaea</name>
    <dbReference type="NCBI Taxonomy" id="158383"/>
    <lineage>
        <taxon>Eukaryota</taxon>
        <taxon>Viridiplantae</taxon>
        <taxon>Streptophyta</taxon>
        <taxon>Embryophyta</taxon>
        <taxon>Tracheophyta</taxon>
        <taxon>Spermatophyta</taxon>
        <taxon>Magnoliopsida</taxon>
        <taxon>eudicotyledons</taxon>
        <taxon>Gunneridae</taxon>
        <taxon>Pentapetalae</taxon>
        <taxon>asterids</taxon>
        <taxon>lamiids</taxon>
        <taxon>Lamiales</taxon>
        <taxon>Oleaceae</taxon>
        <taxon>Oleeae</taxon>
        <taxon>Olea</taxon>
    </lineage>
</organism>
<feature type="signal peptide" evidence="1">
    <location>
        <begin position="1"/>
        <end position="26"/>
    </location>
</feature>
<dbReference type="Proteomes" id="UP000594638">
    <property type="component" value="Unassembled WGS sequence"/>
</dbReference>
<feature type="chain" id="PRO_5035838702" evidence="1">
    <location>
        <begin position="27"/>
        <end position="109"/>
    </location>
</feature>
<name>A0A8S0UI11_OLEEU</name>
<gene>
    <name evidence="2" type="ORF">OLEA9_A075177</name>
</gene>
<dbReference type="AlphaFoldDB" id="A0A8S0UI11"/>
<dbReference type="Gramene" id="OE9A075177T1">
    <property type="protein sequence ID" value="OE9A075177C1"/>
    <property type="gene ID" value="OE9A075177"/>
</dbReference>
<accession>A0A8S0UI11</accession>
<proteinExistence type="predicted"/>